<dbReference type="Proteomes" id="UP001432322">
    <property type="component" value="Unassembled WGS sequence"/>
</dbReference>
<dbReference type="EMBL" id="BTSY01000003">
    <property type="protein sequence ID" value="GMT18973.1"/>
    <property type="molecule type" value="Genomic_DNA"/>
</dbReference>
<protein>
    <submittedName>
        <fullName evidence="1">Uncharacterized protein</fullName>
    </submittedName>
</protein>
<organism evidence="1 2">
    <name type="scientific">Pristionchus fissidentatus</name>
    <dbReference type="NCBI Taxonomy" id="1538716"/>
    <lineage>
        <taxon>Eukaryota</taxon>
        <taxon>Metazoa</taxon>
        <taxon>Ecdysozoa</taxon>
        <taxon>Nematoda</taxon>
        <taxon>Chromadorea</taxon>
        <taxon>Rhabditida</taxon>
        <taxon>Rhabditina</taxon>
        <taxon>Diplogasteromorpha</taxon>
        <taxon>Diplogasteroidea</taxon>
        <taxon>Neodiplogasteridae</taxon>
        <taxon>Pristionchus</taxon>
    </lineage>
</organism>
<comment type="caution">
    <text evidence="1">The sequence shown here is derived from an EMBL/GenBank/DDBJ whole genome shotgun (WGS) entry which is preliminary data.</text>
</comment>
<sequence length="142" mass="16714">NYSILIMAYVHMKMESSSDDDSDSDSEDFKLFMLNKEKILLSLRKLKDEMRAGERIDAELRRDLVFLLADEPILARMIEDRIRRGQAPGVDMSKTLKEIQDDLADKKALLRANQLKQRETRERIHQVCVEYQRIYGRESHIT</sequence>
<reference evidence="1" key="1">
    <citation type="submission" date="2023-10" db="EMBL/GenBank/DDBJ databases">
        <title>Genome assembly of Pristionchus species.</title>
        <authorList>
            <person name="Yoshida K."/>
            <person name="Sommer R.J."/>
        </authorList>
    </citation>
    <scope>NUCLEOTIDE SEQUENCE</scope>
    <source>
        <strain evidence="1">RS5133</strain>
    </source>
</reference>
<dbReference type="AlphaFoldDB" id="A0AAV5VKZ8"/>
<evidence type="ECO:0000313" key="2">
    <source>
        <dbReference type="Proteomes" id="UP001432322"/>
    </source>
</evidence>
<feature type="non-terminal residue" evidence="1">
    <location>
        <position position="1"/>
    </location>
</feature>
<keyword evidence="2" id="KW-1185">Reference proteome</keyword>
<evidence type="ECO:0000313" key="1">
    <source>
        <dbReference type="EMBL" id="GMT18973.1"/>
    </source>
</evidence>
<gene>
    <name evidence="1" type="ORF">PFISCL1PPCAC_10270</name>
</gene>
<accession>A0AAV5VKZ8</accession>
<proteinExistence type="predicted"/>
<name>A0AAV5VKZ8_9BILA</name>